<evidence type="ECO:0000259" key="5">
    <source>
        <dbReference type="Pfam" id="PF26364"/>
    </source>
</evidence>
<dbReference type="Proteomes" id="UP000290243">
    <property type="component" value="Chromosome"/>
</dbReference>
<feature type="domain" description="Mycoplasma immunoglobulin binding protein arm" evidence="4">
    <location>
        <begin position="220"/>
        <end position="374"/>
    </location>
</feature>
<feature type="domain" description="Mycoplasma immunoglobulin binding protein M2" evidence="5">
    <location>
        <begin position="592"/>
        <end position="787"/>
    </location>
</feature>
<feature type="region of interest" description="Disordered" evidence="1">
    <location>
        <begin position="47"/>
        <end position="139"/>
    </location>
</feature>
<name>A0A449B3S8_9BACT</name>
<dbReference type="InterPro" id="IPR030942">
    <property type="entry name" value="Mycoplas_M_dom"/>
</dbReference>
<feature type="transmembrane region" description="Helical" evidence="2">
    <location>
        <begin position="7"/>
        <end position="30"/>
    </location>
</feature>
<evidence type="ECO:0000256" key="1">
    <source>
        <dbReference type="SAM" id="MobiDB-lite"/>
    </source>
</evidence>
<keyword evidence="2" id="KW-0472">Membrane</keyword>
<evidence type="ECO:0008006" key="8">
    <source>
        <dbReference type="Google" id="ProtNLM"/>
    </source>
</evidence>
<evidence type="ECO:0000256" key="2">
    <source>
        <dbReference type="SAM" id="Phobius"/>
    </source>
</evidence>
<feature type="compositionally biased region" description="Polar residues" evidence="1">
    <location>
        <begin position="53"/>
        <end position="69"/>
    </location>
</feature>
<evidence type="ECO:0000259" key="4">
    <source>
        <dbReference type="Pfam" id="PF26361"/>
    </source>
</evidence>
<feature type="domain" description="IgG-blocking virulence" evidence="3">
    <location>
        <begin position="380"/>
        <end position="582"/>
    </location>
</feature>
<dbReference type="Pfam" id="PF26360">
    <property type="entry name" value="MIB_M1"/>
    <property type="match status" value="1"/>
</dbReference>
<protein>
    <recommendedName>
        <fullName evidence="8">Immunoglobulin-blocking virulence protein</fullName>
    </recommendedName>
</protein>
<proteinExistence type="predicted"/>
<sequence length="798" mass="90416">MKSTRKATFYTTMILGTVATAATVGSLFYFKVADSSSSLRVLSRPSLKPNVATDDNFNTTNNRISNSDGTLKENETPKPKDPEVIIKTPELPKPKPEPIKEPEKEVVPPVIVQPEPEPKPVDPPKVEPEPVPEPIKPPEDKIVIEDSSLPKPEPKPNKTIEKIEKNGAEFYAEIIRIPPRTDDQSDIDKGITNRVPYRAEIAPDVGKVYNGDSDANVNASINTIIRNAKWQDGIFGKGSTYREILTSTNDSLEVKQNYFNNDGNTPDQLGNLWFKYFRLLKSKEKIRPYLDEDGLRNLDKWYDGEEMFSWPTRSGVQTVKLGHLLLIMHIDQTKITKISDGVKNYLKQGYSVPDGVYSYVNDKGEWEATTFEPLVNKGLAEIRRNNRVKRVLGNNDIWSRSPDDIERGKFHNWDDKDVTRFFREKHGFGQIMPYRGGIYVTEYTRKDKVEGADREKALVVTIDLESDKAFQNAKAVIERFKQREIDITGYRIKNIGKKGATQSLFDIMGALPNKLPMLELYFESKNTADLLAIKNKEIDELSLITNNRVNSLADDWALNPWAINKVAWVNMADYNVSSSYNPNDTIYTRITFDNLAFDPVDYTTPGDFSKINDGLRMAYWVRNNERIFQGPWGPGLTPDRDASGNSYPMGIDLSRIKSIKSLMGMVFHDIKNPSKMRKLNKIKLYNNSSVFDISTTEMNLSQFDTVLIKQSRSPRSKIMFSNGTVTNKIRIIPTKDDERLSSAGLANLSTFIQYSDGNFSKSNTEIIIPKGALDLESQLRSAGYKVKFQSKYDGIVIN</sequence>
<dbReference type="Pfam" id="PF26361">
    <property type="entry name" value="MIB_arm"/>
    <property type="match status" value="1"/>
</dbReference>
<dbReference type="InterPro" id="IPR030941">
    <property type="entry name" value="Predic_Ig_block"/>
</dbReference>
<accession>A0A449B3S8</accession>
<evidence type="ECO:0000259" key="3">
    <source>
        <dbReference type="Pfam" id="PF26360"/>
    </source>
</evidence>
<organism evidence="6 7">
    <name type="scientific">Mycoplasmopsis maculosa</name>
    <dbReference type="NCBI Taxonomy" id="114885"/>
    <lineage>
        <taxon>Bacteria</taxon>
        <taxon>Bacillati</taxon>
        <taxon>Mycoplasmatota</taxon>
        <taxon>Mycoplasmoidales</taxon>
        <taxon>Metamycoplasmataceae</taxon>
        <taxon>Mycoplasmopsis</taxon>
    </lineage>
</organism>
<feature type="compositionally biased region" description="Basic and acidic residues" evidence="1">
    <location>
        <begin position="70"/>
        <end position="106"/>
    </location>
</feature>
<evidence type="ECO:0000313" key="7">
    <source>
        <dbReference type="Proteomes" id="UP000290243"/>
    </source>
</evidence>
<dbReference type="InterPro" id="IPR058860">
    <property type="entry name" value="MIB_M2"/>
</dbReference>
<dbReference type="RefSeq" id="WP_129646163.1">
    <property type="nucleotide sequence ID" value="NZ_LR215037.1"/>
</dbReference>
<gene>
    <name evidence="6" type="ORF">NCTC10168_00152</name>
</gene>
<feature type="compositionally biased region" description="Basic and acidic residues" evidence="1">
    <location>
        <begin position="116"/>
        <end position="128"/>
    </location>
</feature>
<dbReference type="InterPro" id="IPR058861">
    <property type="entry name" value="MIB_arm"/>
</dbReference>
<dbReference type="Pfam" id="PF26364">
    <property type="entry name" value="MIB_M2"/>
    <property type="match status" value="1"/>
</dbReference>
<dbReference type="AlphaFoldDB" id="A0A449B3S8"/>
<reference evidence="6 7" key="1">
    <citation type="submission" date="2019-01" db="EMBL/GenBank/DDBJ databases">
        <authorList>
            <consortium name="Pathogen Informatics"/>
        </authorList>
    </citation>
    <scope>NUCLEOTIDE SEQUENCE [LARGE SCALE GENOMIC DNA]</scope>
    <source>
        <strain evidence="6 7">NCTC10168</strain>
    </source>
</reference>
<keyword evidence="2" id="KW-1133">Transmembrane helix</keyword>
<dbReference type="NCBIfam" id="TIGR04526">
    <property type="entry name" value="predic_Ig_block"/>
    <property type="match status" value="1"/>
</dbReference>
<dbReference type="OrthoDB" id="401311at2"/>
<keyword evidence="7" id="KW-1185">Reference proteome</keyword>
<dbReference type="EMBL" id="LR215037">
    <property type="protein sequence ID" value="VEU75236.1"/>
    <property type="molecule type" value="Genomic_DNA"/>
</dbReference>
<evidence type="ECO:0000313" key="6">
    <source>
        <dbReference type="EMBL" id="VEU75236.1"/>
    </source>
</evidence>
<dbReference type="KEGG" id="mmau:NCTC10168_00152"/>
<dbReference type="NCBIfam" id="TIGR04524">
    <property type="entry name" value="mycoplas_M_dom"/>
    <property type="match status" value="1"/>
</dbReference>
<keyword evidence="2" id="KW-0812">Transmembrane</keyword>